<dbReference type="GO" id="GO:0005886">
    <property type="term" value="C:plasma membrane"/>
    <property type="evidence" value="ECO:0007669"/>
    <property type="project" value="UniProtKB-SubCell"/>
</dbReference>
<sequence length="825" mass="89817">MALFTDQLKQVFRRLAKAPLFTAITLLTLAIGIGANTVVFSVVNGVLLQPLSYPQSDQLIGIWHSAPGVNLPEIDMAAFMYFTYREHNTAFQDIACYRYDALTVTGFGHPEHLESIDVTDGTLPLLGVKPMLGRLFTRQDDQPNAAKTVVLSYGYWQRRFGGSNSAIGKTMTIDGTAREIIGVLPRDFHFLDDYEASVFVPIQFDRSKTMLGNFNESGIARLKPGVTLEQASADIARMLPIALHSFPPPPGYPVAMFESAHFQPNLKPLKKVVIGDVGKVLWVLMGSILMVLLVACANVANLLLVRAEGRRQELSIRSALGASRKHITLGLLVESLVLSVVGSLIGLGLAFAALRVLVAAAPTGLPRLHDIGIDLPVLLFTMGLALFVSIVIGIIPVIKFSGVHLNTGLREGGRALSQSRERHRARKTLVVVQVALALVLLICSGLMIRTFRALIQVSPGFSDPKSLLSFFVWIPDTQIPAAQAERVLRTEQAIQQKLASLPGVQSVGISTAVPMDGSQWFNPVAAEDHTYKQGELPPLRRFRFIGPGLFSTIGSPLVAGRDITWDDEFQKRPVVLISENFAKEYWGSAQNAIGKRVRETDTEDYREIIGVAKSIYDDGVDKPAPTAIYWPLFQNNLNGDKEMIRRGVNFIIRSPRSGSAAFMSEVQQAVWSVDGDLPLANTHTVDQLYRKSMARTSFTLVILCVAGGMALLLGIVGIYGVISYAVSQRTREIGIRMALGAQREQLTAMFVRQGLTLAGIGAVSGIVIAAVALRLMSSLLFKVSAMDPWTYGLATACILSIAWIASYLPSRSAAVVNPVSALRSE</sequence>
<dbReference type="Proteomes" id="UP001059380">
    <property type="component" value="Chromosome"/>
</dbReference>
<feature type="transmembrane region" description="Helical" evidence="7">
    <location>
        <begin position="698"/>
        <end position="726"/>
    </location>
</feature>
<dbReference type="RefSeq" id="WP_260790475.1">
    <property type="nucleotide sequence ID" value="NZ_CP093313.1"/>
</dbReference>
<feature type="transmembrane region" description="Helical" evidence="7">
    <location>
        <begin position="789"/>
        <end position="808"/>
    </location>
</feature>
<protein>
    <submittedName>
        <fullName evidence="10">ABC transporter permease</fullName>
    </submittedName>
</protein>
<keyword evidence="2" id="KW-1003">Cell membrane</keyword>
<keyword evidence="5 7" id="KW-0472">Membrane</keyword>
<dbReference type="AlphaFoldDB" id="A0A9J7BGJ3"/>
<dbReference type="KEGG" id="orp:MOP44_13760"/>
<dbReference type="InterPro" id="IPR050250">
    <property type="entry name" value="Macrolide_Exporter_MacB"/>
</dbReference>
<dbReference type="Pfam" id="PF02687">
    <property type="entry name" value="FtsX"/>
    <property type="match status" value="2"/>
</dbReference>
<dbReference type="GO" id="GO:0022857">
    <property type="term" value="F:transmembrane transporter activity"/>
    <property type="evidence" value="ECO:0007669"/>
    <property type="project" value="TreeGrafter"/>
</dbReference>
<dbReference type="PANTHER" id="PTHR30572:SF4">
    <property type="entry name" value="ABC TRANSPORTER PERMEASE YTRF"/>
    <property type="match status" value="1"/>
</dbReference>
<dbReference type="InterPro" id="IPR025857">
    <property type="entry name" value="MacB_PCD"/>
</dbReference>
<organism evidence="10 11">
    <name type="scientific">Occallatibacter riparius</name>
    <dbReference type="NCBI Taxonomy" id="1002689"/>
    <lineage>
        <taxon>Bacteria</taxon>
        <taxon>Pseudomonadati</taxon>
        <taxon>Acidobacteriota</taxon>
        <taxon>Terriglobia</taxon>
        <taxon>Terriglobales</taxon>
        <taxon>Acidobacteriaceae</taxon>
        <taxon>Occallatibacter</taxon>
    </lineage>
</organism>
<keyword evidence="3 7" id="KW-0812">Transmembrane</keyword>
<gene>
    <name evidence="10" type="ORF">MOP44_13760</name>
</gene>
<proteinExistence type="inferred from homology"/>
<dbReference type="Pfam" id="PF12704">
    <property type="entry name" value="MacB_PCD"/>
    <property type="match status" value="2"/>
</dbReference>
<dbReference type="PANTHER" id="PTHR30572">
    <property type="entry name" value="MEMBRANE COMPONENT OF TRANSPORTER-RELATED"/>
    <property type="match status" value="1"/>
</dbReference>
<comment type="subcellular location">
    <subcellularLocation>
        <location evidence="1">Cell membrane</location>
        <topology evidence="1">Multi-pass membrane protein</topology>
    </subcellularLocation>
</comment>
<evidence type="ECO:0000259" key="9">
    <source>
        <dbReference type="Pfam" id="PF12704"/>
    </source>
</evidence>
<feature type="transmembrane region" description="Helical" evidence="7">
    <location>
        <begin position="755"/>
        <end position="777"/>
    </location>
</feature>
<feature type="domain" description="ABC3 transporter permease C-terminal" evidence="8">
    <location>
        <begin position="706"/>
        <end position="814"/>
    </location>
</feature>
<feature type="transmembrane region" description="Helical" evidence="7">
    <location>
        <begin position="280"/>
        <end position="305"/>
    </location>
</feature>
<evidence type="ECO:0000256" key="3">
    <source>
        <dbReference type="ARBA" id="ARBA00022692"/>
    </source>
</evidence>
<evidence type="ECO:0000313" key="11">
    <source>
        <dbReference type="Proteomes" id="UP001059380"/>
    </source>
</evidence>
<feature type="domain" description="MacB-like periplasmic core" evidence="9">
    <location>
        <begin position="22"/>
        <end position="237"/>
    </location>
</feature>
<keyword evidence="4 7" id="KW-1133">Transmembrane helix</keyword>
<evidence type="ECO:0000256" key="7">
    <source>
        <dbReference type="SAM" id="Phobius"/>
    </source>
</evidence>
<evidence type="ECO:0000259" key="8">
    <source>
        <dbReference type="Pfam" id="PF02687"/>
    </source>
</evidence>
<evidence type="ECO:0000256" key="2">
    <source>
        <dbReference type="ARBA" id="ARBA00022475"/>
    </source>
</evidence>
<feature type="domain" description="MacB-like periplasmic core" evidence="9">
    <location>
        <begin position="496"/>
        <end position="631"/>
    </location>
</feature>
<feature type="domain" description="ABC3 transporter permease C-terminal" evidence="8">
    <location>
        <begin position="288"/>
        <end position="402"/>
    </location>
</feature>
<dbReference type="InterPro" id="IPR017800">
    <property type="entry name" value="ADOP"/>
</dbReference>
<dbReference type="NCBIfam" id="TIGR03434">
    <property type="entry name" value="ADOP"/>
    <property type="match status" value="1"/>
</dbReference>
<feature type="transmembrane region" description="Helical" evidence="7">
    <location>
        <begin position="428"/>
        <end position="448"/>
    </location>
</feature>
<evidence type="ECO:0000256" key="5">
    <source>
        <dbReference type="ARBA" id="ARBA00023136"/>
    </source>
</evidence>
<feature type="transmembrane region" description="Helical" evidence="7">
    <location>
        <begin position="377"/>
        <end position="398"/>
    </location>
</feature>
<name>A0A9J7BGJ3_9BACT</name>
<keyword evidence="11" id="KW-1185">Reference proteome</keyword>
<evidence type="ECO:0000256" key="1">
    <source>
        <dbReference type="ARBA" id="ARBA00004651"/>
    </source>
</evidence>
<evidence type="ECO:0000256" key="6">
    <source>
        <dbReference type="ARBA" id="ARBA00038076"/>
    </source>
</evidence>
<feature type="transmembrane region" description="Helical" evidence="7">
    <location>
        <begin position="20"/>
        <end position="43"/>
    </location>
</feature>
<comment type="similarity">
    <text evidence="6">Belongs to the ABC-4 integral membrane protein family.</text>
</comment>
<reference evidence="10" key="1">
    <citation type="submission" date="2021-04" db="EMBL/GenBank/DDBJ databases">
        <title>Phylogenetic analysis of Acidobacteriaceae.</title>
        <authorList>
            <person name="Qiu L."/>
            <person name="Zhang Q."/>
        </authorList>
    </citation>
    <scope>NUCLEOTIDE SEQUENCE</scope>
    <source>
        <strain evidence="10">DSM 25168</strain>
    </source>
</reference>
<feature type="transmembrane region" description="Helical" evidence="7">
    <location>
        <begin position="326"/>
        <end position="357"/>
    </location>
</feature>
<dbReference type="EMBL" id="CP093313">
    <property type="protein sequence ID" value="UWZ81649.1"/>
    <property type="molecule type" value="Genomic_DNA"/>
</dbReference>
<evidence type="ECO:0000256" key="4">
    <source>
        <dbReference type="ARBA" id="ARBA00022989"/>
    </source>
</evidence>
<dbReference type="InterPro" id="IPR003838">
    <property type="entry name" value="ABC3_permease_C"/>
</dbReference>
<evidence type="ECO:0000313" key="10">
    <source>
        <dbReference type="EMBL" id="UWZ81649.1"/>
    </source>
</evidence>
<accession>A0A9J7BGJ3</accession>